<gene>
    <name evidence="2" type="ORF">HMPREF9192_1420</name>
</gene>
<dbReference type="EMBL" id="AEKO01000007">
    <property type="protein sequence ID" value="EFQ58994.1"/>
    <property type="molecule type" value="Genomic_DNA"/>
</dbReference>
<evidence type="ECO:0000256" key="1">
    <source>
        <dbReference type="SAM" id="MobiDB-lite"/>
    </source>
</evidence>
<evidence type="ECO:0000313" key="3">
    <source>
        <dbReference type="Proteomes" id="UP000004896"/>
    </source>
</evidence>
<reference evidence="2 3" key="1">
    <citation type="submission" date="2010-10" db="EMBL/GenBank/DDBJ databases">
        <authorList>
            <person name="Durkin A.S."/>
            <person name="Madupu R."/>
            <person name="Torralba M."/>
            <person name="Gillis M."/>
            <person name="Methe B."/>
            <person name="Sutton G."/>
            <person name="Nelson K.E."/>
        </authorList>
    </citation>
    <scope>NUCLEOTIDE SEQUENCE [LARGE SCALE GENOMIC DNA]</scope>
    <source>
        <strain evidence="2 3">F0396</strain>
    </source>
</reference>
<proteinExistence type="predicted"/>
<protein>
    <submittedName>
        <fullName evidence="2">Uncharacterized protein</fullName>
    </submittedName>
</protein>
<comment type="caution">
    <text evidence="2">The sequence shown here is derived from an EMBL/GenBank/DDBJ whole genome shotgun (WGS) entry which is preliminary data.</text>
</comment>
<evidence type="ECO:0000313" key="2">
    <source>
        <dbReference type="EMBL" id="EFQ58994.1"/>
    </source>
</evidence>
<name>E3CQG4_STRVE</name>
<accession>E3CQG4</accession>
<sequence length="38" mass="4161">MPLWTMEQGGEGNVESGTGTVEGALYDERKLRGDMECI</sequence>
<feature type="region of interest" description="Disordered" evidence="1">
    <location>
        <begin position="1"/>
        <end position="20"/>
    </location>
</feature>
<organism evidence="2 3">
    <name type="scientific">Streptococcus vestibularis F0396</name>
    <dbReference type="NCBI Taxonomy" id="904306"/>
    <lineage>
        <taxon>Bacteria</taxon>
        <taxon>Bacillati</taxon>
        <taxon>Bacillota</taxon>
        <taxon>Bacilli</taxon>
        <taxon>Lactobacillales</taxon>
        <taxon>Streptococcaceae</taxon>
        <taxon>Streptococcus</taxon>
    </lineage>
</organism>
<dbReference type="AlphaFoldDB" id="E3CQG4"/>
<dbReference type="Proteomes" id="UP000004896">
    <property type="component" value="Unassembled WGS sequence"/>
</dbReference>